<evidence type="ECO:0000313" key="3">
    <source>
        <dbReference type="EMBL" id="KYN43873.1"/>
    </source>
</evidence>
<organism evidence="3 4">
    <name type="scientific">Trachymyrmex septentrionalis</name>
    <dbReference type="NCBI Taxonomy" id="34720"/>
    <lineage>
        <taxon>Eukaryota</taxon>
        <taxon>Metazoa</taxon>
        <taxon>Ecdysozoa</taxon>
        <taxon>Arthropoda</taxon>
        <taxon>Hexapoda</taxon>
        <taxon>Insecta</taxon>
        <taxon>Pterygota</taxon>
        <taxon>Neoptera</taxon>
        <taxon>Endopterygota</taxon>
        <taxon>Hymenoptera</taxon>
        <taxon>Apocrita</taxon>
        <taxon>Aculeata</taxon>
        <taxon>Formicoidea</taxon>
        <taxon>Formicidae</taxon>
        <taxon>Myrmicinae</taxon>
        <taxon>Trachymyrmex</taxon>
    </lineage>
</organism>
<sequence length="545" mass="62329">MIEFSYVILLYNSYIMLKIKLSLFVIEILTVIVSFGVNLEKYDKKCIELRWQNEDEEQKKDAISDKYNPNSCVLHRTQNSRIFVTAVRNQEVAAILMIVSNEIEPADSLLYPYISKLIKCNHFILDSDKIIKIDIFIKNIPIPSHIANNKKGTGLLVTSLVYVSDCRRINITSVFMADIGYYLIIYNKNLGFHRMESNYIKSTNFNFTIKNVHRVAHKRDFAAIRVQQCRFAYAFGATECAPFAAQDPTDTRKRSIFTTAVNLKGILADDGNEYGRFCSTLRRSQRRQTNLRDYRCARMHQQKNSKRACGLRSWIPRAEQGKKGDAKPSAFLKEERSLQVENEFPSSPTKNIRYRQPDLFDPAKLTLIARRLLREHTAFSIGTNARVLRLTTVEHADAHIGARARAHVWVHRIRGSGGGGVGVRIGRKEVGDGTRDTSLGRERGGQREWGTHGLPSPHPVNVDIHHKSIHMVSDRDEENTHPAQGVAARSQKRRAFIFCPFELVTFRSNGDITMEWEPIANRFTPRCLIFASLVETRLRRSCAVE</sequence>
<keyword evidence="4" id="KW-1185">Reference proteome</keyword>
<gene>
    <name evidence="3" type="ORF">ALC56_01744</name>
</gene>
<keyword evidence="2" id="KW-0812">Transmembrane</keyword>
<dbReference type="EMBL" id="KQ981272">
    <property type="protein sequence ID" value="KYN43873.1"/>
    <property type="molecule type" value="Genomic_DNA"/>
</dbReference>
<name>A0A195FTT4_9HYME</name>
<feature type="transmembrane region" description="Helical" evidence="2">
    <location>
        <begin position="21"/>
        <end position="39"/>
    </location>
</feature>
<dbReference type="AlphaFoldDB" id="A0A195FTT4"/>
<dbReference type="Proteomes" id="UP000078541">
    <property type="component" value="Unassembled WGS sequence"/>
</dbReference>
<evidence type="ECO:0000256" key="1">
    <source>
        <dbReference type="SAM" id="MobiDB-lite"/>
    </source>
</evidence>
<keyword evidence="2" id="KW-0472">Membrane</keyword>
<feature type="compositionally biased region" description="Basic and acidic residues" evidence="1">
    <location>
        <begin position="426"/>
        <end position="450"/>
    </location>
</feature>
<protein>
    <submittedName>
        <fullName evidence="3">Uncharacterized protein</fullName>
    </submittedName>
</protein>
<keyword evidence="2" id="KW-1133">Transmembrane helix</keyword>
<reference evidence="3 4" key="1">
    <citation type="submission" date="2016-03" db="EMBL/GenBank/DDBJ databases">
        <title>Trachymyrmex septentrionalis WGS genome.</title>
        <authorList>
            <person name="Nygaard S."/>
            <person name="Hu H."/>
            <person name="Boomsma J."/>
            <person name="Zhang G."/>
        </authorList>
    </citation>
    <scope>NUCLEOTIDE SEQUENCE [LARGE SCALE GENOMIC DNA]</scope>
    <source>
        <strain evidence="3">Tsep2-gDNA-1</strain>
        <tissue evidence="3">Whole body</tissue>
    </source>
</reference>
<proteinExistence type="predicted"/>
<evidence type="ECO:0000256" key="2">
    <source>
        <dbReference type="SAM" id="Phobius"/>
    </source>
</evidence>
<accession>A0A195FTT4</accession>
<evidence type="ECO:0000313" key="4">
    <source>
        <dbReference type="Proteomes" id="UP000078541"/>
    </source>
</evidence>
<feature type="region of interest" description="Disordered" evidence="1">
    <location>
        <begin position="424"/>
        <end position="460"/>
    </location>
</feature>